<dbReference type="CDD" id="cd10551">
    <property type="entry name" value="PsrB"/>
    <property type="match status" value="1"/>
</dbReference>
<feature type="domain" description="4Fe-4S ferredoxin-type" evidence="2">
    <location>
        <begin position="697"/>
        <end position="727"/>
    </location>
</feature>
<sequence length="935" mass="99405">MDIPVTFHRERPTQQFDRHADGPENPGRRTLLAAMAGAAAMAATGCKGPPAEPIFSYASMPEGAAPGEAVFYATSVRHGGGAFGVLVETHDGRPTKVEGNSDHQASLGATDARTQATVLQLWDPDRSRNVLRDGMIAGPDGLRRALRERLPALQARSGRGLHILTGPCASPTMMRQLRELAEALPRMAWHVHDALPDDAAAAAWFRLTGTRARVRYRLDRARLLVCLDADPLRGAAGVRHAQDIVRARAGGCTVHVLQSSPSLIASHADRCRTLAPWQIECVLEALAASAGVPDTGAMPAEASTAAMAAELGRMLAQHRGSALIIGGPTLSPRAHEIIWALNQRAGSLGTCLEVAQHRDAPVPQPLSSLVASMSAGEVDTLLVLDANPAYDAPASGFAQGMARVPLCVHLGLYRDETARLAGWHAPRPHDFEAWSDAHAWDGSAGIVQPVIAPLHDSVSPHTVLSWLAGADLSAHQAVQSTWRTAWAADFDARWREALRRGVIDAPDAASIAAGPALAPRSRPPPRPPGLVLRLLPSHVAGDFGNNAWLHELPDPHTRVVWDNAVLLSAATAAALGVRTGDVLELRAGETIVQAPALVGPGQADGVLAVAAGYGRTAAGSVGNRVGANAHGLVPPGMHTGPVRARALGRRHAFSRVQTETSTHGREVILSVEPGHGVPRHEPLPSLYPPVPYPDHAWAMNIDLDACTGCGVCTIACQAENNIPVVGREEVARGRVMHWIRVDRYDDVGETGAFQPVPCMHCENAPCEEVCPVGATVHDSDGLNAQVYNRCIGTRFCSNNCPYKVRRFNFFEYSAGDAAVPAQRNPGVTVRSRGVMEKCTYCVQRINRARIHAGRTGAPLRDGDVVTACQAACPSRAIVFGDLNDPASAVNRARASPRHYALLEALNTRPRTTYLARVRRKADGGDASQEGGDGDA</sequence>
<feature type="region of interest" description="Disordered" evidence="1">
    <location>
        <begin position="1"/>
        <end position="25"/>
    </location>
</feature>
<feature type="domain" description="4Fe-4S ferredoxin-type" evidence="2">
    <location>
        <begin position="749"/>
        <end position="780"/>
    </location>
</feature>
<dbReference type="SUPFAM" id="SSF53706">
    <property type="entry name" value="Formate dehydrogenase/DMSO reductase, domains 1-3"/>
    <property type="match status" value="1"/>
</dbReference>
<dbReference type="RefSeq" id="WP_124078012.1">
    <property type="nucleotide sequence ID" value="NZ_UWPJ01000008.1"/>
</dbReference>
<dbReference type="InterPro" id="IPR009010">
    <property type="entry name" value="Asp_de-COase-like_dom_sf"/>
</dbReference>
<feature type="compositionally biased region" description="Basic and acidic residues" evidence="1">
    <location>
        <begin position="7"/>
        <end position="22"/>
    </location>
</feature>
<dbReference type="Pfam" id="PF12838">
    <property type="entry name" value="Fer4_7"/>
    <property type="match status" value="1"/>
</dbReference>
<proteinExistence type="predicted"/>
<dbReference type="AlphaFoldDB" id="A0A3P4AXJ2"/>
<dbReference type="PROSITE" id="PS51379">
    <property type="entry name" value="4FE4S_FER_2"/>
    <property type="match status" value="2"/>
</dbReference>
<evidence type="ECO:0000259" key="2">
    <source>
        <dbReference type="PROSITE" id="PS51379"/>
    </source>
</evidence>
<accession>A0A3P4AXJ2</accession>
<dbReference type="InterPro" id="IPR017896">
    <property type="entry name" value="4Fe4S_Fe-S-bd"/>
</dbReference>
<dbReference type="Gene3D" id="2.40.40.20">
    <property type="match status" value="1"/>
</dbReference>
<dbReference type="Gene3D" id="2.20.25.90">
    <property type="entry name" value="ADC-like domains"/>
    <property type="match status" value="1"/>
</dbReference>
<dbReference type="SUPFAM" id="SSF54862">
    <property type="entry name" value="4Fe-4S ferredoxins"/>
    <property type="match status" value="1"/>
</dbReference>
<dbReference type="Proteomes" id="UP000277294">
    <property type="component" value="Unassembled WGS sequence"/>
</dbReference>
<dbReference type="Gene3D" id="3.30.70.20">
    <property type="match status" value="2"/>
</dbReference>
<gene>
    <name evidence="3" type="primary">ttrB</name>
    <name evidence="3" type="ORF">PIGHUM_00847</name>
</gene>
<keyword evidence="4" id="KW-1185">Reference proteome</keyword>
<reference evidence="3 4" key="1">
    <citation type="submission" date="2018-10" db="EMBL/GenBank/DDBJ databases">
        <authorList>
            <person name="Criscuolo A."/>
        </authorList>
    </citation>
    <scope>NUCLEOTIDE SEQUENCE [LARGE SCALE GENOMIC DNA]</scope>
    <source>
        <strain evidence="3">DnA1</strain>
    </source>
</reference>
<organism evidence="3 4">
    <name type="scientific">Pigmentiphaga humi</name>
    <dbReference type="NCBI Taxonomy" id="2478468"/>
    <lineage>
        <taxon>Bacteria</taxon>
        <taxon>Pseudomonadati</taxon>
        <taxon>Pseudomonadota</taxon>
        <taxon>Betaproteobacteria</taxon>
        <taxon>Burkholderiales</taxon>
        <taxon>Alcaligenaceae</taxon>
        <taxon>Pigmentiphaga</taxon>
    </lineage>
</organism>
<evidence type="ECO:0000313" key="3">
    <source>
        <dbReference type="EMBL" id="VCU68789.1"/>
    </source>
</evidence>
<dbReference type="Gene3D" id="3.40.50.740">
    <property type="match status" value="1"/>
</dbReference>
<dbReference type="PANTHER" id="PTHR42783:SF3">
    <property type="entry name" value="GLUTAMATE SYNTHASE [NADPH] SMALL CHAIN-RELATED"/>
    <property type="match status" value="1"/>
</dbReference>
<dbReference type="SUPFAM" id="SSF50692">
    <property type="entry name" value="ADC-like"/>
    <property type="match status" value="1"/>
</dbReference>
<name>A0A3P4AXJ2_9BURK</name>
<dbReference type="Gene3D" id="3.30.2070.10">
    <property type="entry name" value="Formate dehydrogenase/DMSO reductase"/>
    <property type="match status" value="1"/>
</dbReference>
<protein>
    <submittedName>
        <fullName evidence="3">Tetrathionate reductase subunit B</fullName>
    </submittedName>
</protein>
<dbReference type="PANTHER" id="PTHR42783">
    <property type="entry name" value="GLUTAMATE SYNTHASE [NADPH] SMALL CHAIN"/>
    <property type="match status" value="1"/>
</dbReference>
<dbReference type="OrthoDB" id="9779457at2"/>
<dbReference type="EMBL" id="UWPJ01000008">
    <property type="protein sequence ID" value="VCU68789.1"/>
    <property type="molecule type" value="Genomic_DNA"/>
</dbReference>
<evidence type="ECO:0000313" key="4">
    <source>
        <dbReference type="Proteomes" id="UP000277294"/>
    </source>
</evidence>
<evidence type="ECO:0000256" key="1">
    <source>
        <dbReference type="SAM" id="MobiDB-lite"/>
    </source>
</evidence>